<name>A0A6G1F7Z0_9ORYZ</name>
<feature type="region of interest" description="Disordered" evidence="1">
    <location>
        <begin position="1"/>
        <end position="72"/>
    </location>
</feature>
<sequence length="72" mass="8187">MEQKGGGRRTSGREDIPMRRRRLRAGRMSRRLRLGDAGGRQVRGGKREAVMRCRDGEKWSREDEDEEAGASG</sequence>
<dbReference type="AlphaFoldDB" id="A0A6G1F7Z0"/>
<organism evidence="2 3">
    <name type="scientific">Oryza meyeriana var. granulata</name>
    <dbReference type="NCBI Taxonomy" id="110450"/>
    <lineage>
        <taxon>Eukaryota</taxon>
        <taxon>Viridiplantae</taxon>
        <taxon>Streptophyta</taxon>
        <taxon>Embryophyta</taxon>
        <taxon>Tracheophyta</taxon>
        <taxon>Spermatophyta</taxon>
        <taxon>Magnoliopsida</taxon>
        <taxon>Liliopsida</taxon>
        <taxon>Poales</taxon>
        <taxon>Poaceae</taxon>
        <taxon>BOP clade</taxon>
        <taxon>Oryzoideae</taxon>
        <taxon>Oryzeae</taxon>
        <taxon>Oryzinae</taxon>
        <taxon>Oryza</taxon>
        <taxon>Oryza meyeriana</taxon>
    </lineage>
</organism>
<evidence type="ECO:0000313" key="3">
    <source>
        <dbReference type="Proteomes" id="UP000479710"/>
    </source>
</evidence>
<feature type="compositionally biased region" description="Basic and acidic residues" evidence="1">
    <location>
        <begin position="1"/>
        <end position="18"/>
    </location>
</feature>
<feature type="compositionally biased region" description="Acidic residues" evidence="1">
    <location>
        <begin position="62"/>
        <end position="72"/>
    </location>
</feature>
<protein>
    <submittedName>
        <fullName evidence="2">Uncharacterized protein</fullName>
    </submittedName>
</protein>
<dbReference type="EMBL" id="SPHZ02000001">
    <property type="protein sequence ID" value="KAF0932922.1"/>
    <property type="molecule type" value="Genomic_DNA"/>
</dbReference>
<proteinExistence type="predicted"/>
<dbReference type="Proteomes" id="UP000479710">
    <property type="component" value="Unassembled WGS sequence"/>
</dbReference>
<accession>A0A6G1F7Z0</accession>
<feature type="compositionally biased region" description="Basic and acidic residues" evidence="1">
    <location>
        <begin position="45"/>
        <end position="61"/>
    </location>
</feature>
<comment type="caution">
    <text evidence="2">The sequence shown here is derived from an EMBL/GenBank/DDBJ whole genome shotgun (WGS) entry which is preliminary data.</text>
</comment>
<evidence type="ECO:0000313" key="2">
    <source>
        <dbReference type="EMBL" id="KAF0932922.1"/>
    </source>
</evidence>
<evidence type="ECO:0000256" key="1">
    <source>
        <dbReference type="SAM" id="MobiDB-lite"/>
    </source>
</evidence>
<keyword evidence="3" id="KW-1185">Reference proteome</keyword>
<reference evidence="2 3" key="1">
    <citation type="submission" date="2019-11" db="EMBL/GenBank/DDBJ databases">
        <title>Whole genome sequence of Oryza granulata.</title>
        <authorList>
            <person name="Li W."/>
        </authorList>
    </citation>
    <scope>NUCLEOTIDE SEQUENCE [LARGE SCALE GENOMIC DNA]</scope>
    <source>
        <strain evidence="3">cv. Menghai</strain>
        <tissue evidence="2">Leaf</tissue>
    </source>
</reference>
<gene>
    <name evidence="2" type="ORF">E2562_013121</name>
</gene>
<feature type="compositionally biased region" description="Basic residues" evidence="1">
    <location>
        <begin position="19"/>
        <end position="32"/>
    </location>
</feature>